<reference evidence="1" key="1">
    <citation type="submission" date="2019-12" db="EMBL/GenBank/DDBJ databases">
        <title>Genome sequencing and annotation of Brassica cretica.</title>
        <authorList>
            <person name="Studholme D.J."/>
            <person name="Sarris P."/>
        </authorList>
    </citation>
    <scope>NUCLEOTIDE SEQUENCE</scope>
    <source>
        <strain evidence="1">PFS-109/04</strain>
        <tissue evidence="1">Leaf</tissue>
    </source>
</reference>
<name>A0A8S9STG5_BRACR</name>
<dbReference type="EMBL" id="QGKX02000004">
    <property type="protein sequence ID" value="KAF3603435.1"/>
    <property type="molecule type" value="Genomic_DNA"/>
</dbReference>
<comment type="caution">
    <text evidence="1">The sequence shown here is derived from an EMBL/GenBank/DDBJ whole genome shotgun (WGS) entry which is preliminary data.</text>
</comment>
<proteinExistence type="predicted"/>
<gene>
    <name evidence="1" type="ORF">F2Q69_00035156</name>
</gene>
<accession>A0A8S9STG5</accession>
<dbReference type="AlphaFoldDB" id="A0A8S9STG5"/>
<organism evidence="1 2">
    <name type="scientific">Brassica cretica</name>
    <name type="common">Mustard</name>
    <dbReference type="NCBI Taxonomy" id="69181"/>
    <lineage>
        <taxon>Eukaryota</taxon>
        <taxon>Viridiplantae</taxon>
        <taxon>Streptophyta</taxon>
        <taxon>Embryophyta</taxon>
        <taxon>Tracheophyta</taxon>
        <taxon>Spermatophyta</taxon>
        <taxon>Magnoliopsida</taxon>
        <taxon>eudicotyledons</taxon>
        <taxon>Gunneridae</taxon>
        <taxon>Pentapetalae</taxon>
        <taxon>rosids</taxon>
        <taxon>malvids</taxon>
        <taxon>Brassicales</taxon>
        <taxon>Brassicaceae</taxon>
        <taxon>Brassiceae</taxon>
        <taxon>Brassica</taxon>
    </lineage>
</organism>
<evidence type="ECO:0000313" key="2">
    <source>
        <dbReference type="Proteomes" id="UP000712600"/>
    </source>
</evidence>
<sequence>MSSSSRSSSKVKSPCLIWIRPVNGKQKIKKTVDQMDKNSPIIATTIQKRQSIQNTKSSSERRNNLNHRVILTWEAAERAVNFQNMVNERSRTEDGDDEEGYELR</sequence>
<protein>
    <submittedName>
        <fullName evidence="1">Uncharacterized protein</fullName>
    </submittedName>
</protein>
<evidence type="ECO:0000313" key="1">
    <source>
        <dbReference type="EMBL" id="KAF3603435.1"/>
    </source>
</evidence>
<dbReference type="Proteomes" id="UP000712600">
    <property type="component" value="Unassembled WGS sequence"/>
</dbReference>